<dbReference type="AlphaFoldDB" id="A0A1I6D1S9"/>
<dbReference type="Proteomes" id="UP000199584">
    <property type="component" value="Unassembled WGS sequence"/>
</dbReference>
<keyword evidence="1" id="KW-1133">Transmembrane helix</keyword>
<sequence>MKNLTDFRRKLLFIALTAFVAGVMFAGGCLLVNDLSPGNRRLGFGIDHRQRHRTPTRYRN</sequence>
<accession>A0A1I6D1S9</accession>
<name>A0A1I6D1S9_9FIRM</name>
<keyword evidence="1" id="KW-0812">Transmembrane</keyword>
<evidence type="ECO:0000256" key="1">
    <source>
        <dbReference type="SAM" id="Phobius"/>
    </source>
</evidence>
<evidence type="ECO:0000313" key="2">
    <source>
        <dbReference type="EMBL" id="SFQ99458.1"/>
    </source>
</evidence>
<reference evidence="3" key="1">
    <citation type="submission" date="2016-10" db="EMBL/GenBank/DDBJ databases">
        <authorList>
            <person name="Varghese N."/>
            <person name="Submissions S."/>
        </authorList>
    </citation>
    <scope>NUCLEOTIDE SEQUENCE [LARGE SCALE GENOMIC DNA]</scope>
    <source>
        <strain evidence="3">DSM 3669</strain>
    </source>
</reference>
<organism evidence="2 3">
    <name type="scientific">Desulfoscipio geothermicus DSM 3669</name>
    <dbReference type="NCBI Taxonomy" id="1121426"/>
    <lineage>
        <taxon>Bacteria</taxon>
        <taxon>Bacillati</taxon>
        <taxon>Bacillota</taxon>
        <taxon>Clostridia</taxon>
        <taxon>Eubacteriales</taxon>
        <taxon>Desulfallaceae</taxon>
        <taxon>Desulfoscipio</taxon>
    </lineage>
</organism>
<dbReference type="RefSeq" id="WP_131820601.1">
    <property type="nucleotide sequence ID" value="NZ_FOYM01000004.1"/>
</dbReference>
<protein>
    <submittedName>
        <fullName evidence="2">Uncharacterized protein</fullName>
    </submittedName>
</protein>
<gene>
    <name evidence="2" type="ORF">SAMN05660706_104104</name>
</gene>
<dbReference type="EMBL" id="FOYM01000004">
    <property type="protein sequence ID" value="SFQ99458.1"/>
    <property type="molecule type" value="Genomic_DNA"/>
</dbReference>
<dbReference type="STRING" id="39060.SAMN05660706_104104"/>
<feature type="transmembrane region" description="Helical" evidence="1">
    <location>
        <begin position="12"/>
        <end position="33"/>
    </location>
</feature>
<evidence type="ECO:0000313" key="3">
    <source>
        <dbReference type="Proteomes" id="UP000199584"/>
    </source>
</evidence>
<keyword evidence="1" id="KW-0472">Membrane</keyword>
<keyword evidence="3" id="KW-1185">Reference proteome</keyword>
<proteinExistence type="predicted"/>
<dbReference type="PROSITE" id="PS51257">
    <property type="entry name" value="PROKAR_LIPOPROTEIN"/>
    <property type="match status" value="1"/>
</dbReference>